<dbReference type="Proteomes" id="UP000824998">
    <property type="component" value="Unassembled WGS sequence"/>
</dbReference>
<evidence type="ECO:0000313" key="8">
    <source>
        <dbReference type="Proteomes" id="UP000824998"/>
    </source>
</evidence>
<dbReference type="SMART" id="SM00563">
    <property type="entry name" value="PlsC"/>
    <property type="match status" value="1"/>
</dbReference>
<keyword evidence="5" id="KW-0812">Transmembrane</keyword>
<feature type="transmembrane region" description="Helical" evidence="5">
    <location>
        <begin position="39"/>
        <end position="62"/>
    </location>
</feature>
<keyword evidence="2" id="KW-0808">Transferase</keyword>
<dbReference type="CDD" id="cd07990">
    <property type="entry name" value="LPLAT_LCLAT1-like"/>
    <property type="match status" value="1"/>
</dbReference>
<feature type="transmembrane region" description="Helical" evidence="5">
    <location>
        <begin position="389"/>
        <end position="409"/>
    </location>
</feature>
<dbReference type="PANTHER" id="PTHR10983:SF16">
    <property type="entry name" value="LYSOCARDIOLIPIN ACYLTRANSFERASE 1"/>
    <property type="match status" value="1"/>
</dbReference>
<organism evidence="7 8">
    <name type="scientific">Amylocarpus encephaloides</name>
    <dbReference type="NCBI Taxonomy" id="45428"/>
    <lineage>
        <taxon>Eukaryota</taxon>
        <taxon>Fungi</taxon>
        <taxon>Dikarya</taxon>
        <taxon>Ascomycota</taxon>
        <taxon>Pezizomycotina</taxon>
        <taxon>Leotiomycetes</taxon>
        <taxon>Helotiales</taxon>
        <taxon>Helotiales incertae sedis</taxon>
        <taxon>Amylocarpus</taxon>
    </lineage>
</organism>
<evidence type="ECO:0000256" key="2">
    <source>
        <dbReference type="ARBA" id="ARBA00022679"/>
    </source>
</evidence>
<dbReference type="EMBL" id="MU251542">
    <property type="protein sequence ID" value="KAG9232551.1"/>
    <property type="molecule type" value="Genomic_DNA"/>
</dbReference>
<proteinExistence type="inferred from homology"/>
<dbReference type="PANTHER" id="PTHR10983">
    <property type="entry name" value="1-ACYLGLYCEROL-3-PHOSPHATE ACYLTRANSFERASE-RELATED"/>
    <property type="match status" value="1"/>
</dbReference>
<name>A0A9P7YF87_9HELO</name>
<comment type="similarity">
    <text evidence="1">Belongs to the 1-acyl-sn-glycerol-3-phosphate acyltransferase family.</text>
</comment>
<accession>A0A9P7YF87</accession>
<sequence length="426" mass="49246">MESQTLKQRKKPAGEETRDLGSTEDHPGGHIKHSGGVQLLRLLGAALFFISTCCTIVVTQFVGVPLYCINRNWYYAYMALTKQSFGVAVTFFTHRWAPSVIKISGDASVEGQLRKTPDGRFECNFPERLIMVANHQIYSDWLYLWWVAYTNQPSMHGHIYILLKESLKRIPIIGWGMQFYGFIFMARKMETDRPRMAHRLKVLKEVHSGPMSGTKGLDPMWLLLFPEGTNISRNTLRRSKEFAEKQRLKNTEHTVLPRGTGMYFCLTELDGTVDYVYDCTVAYEGVQRGEFGEEVYTLQSIYLQGRPPPSISMYWRCFAVKDIPIKSQPEFEDWLRDRWHEKDKLMEQYLVTGSFPGFPPAIQNNETNGVRKEAFVESKPRLAFWWEVGYIYLPLATYALLLNLVWKFWLMAAHVRKVTDLGGSTQ</sequence>
<protein>
    <submittedName>
        <fullName evidence="7">Acyltransferase-domain-containing protein</fullName>
    </submittedName>
</protein>
<keyword evidence="5" id="KW-0472">Membrane</keyword>
<keyword evidence="5" id="KW-1133">Transmembrane helix</keyword>
<dbReference type="GO" id="GO:0016746">
    <property type="term" value="F:acyltransferase activity"/>
    <property type="evidence" value="ECO:0007669"/>
    <property type="project" value="UniProtKB-KW"/>
</dbReference>
<dbReference type="GO" id="GO:0036149">
    <property type="term" value="P:phosphatidylinositol acyl-chain remodeling"/>
    <property type="evidence" value="ECO:0007669"/>
    <property type="project" value="TreeGrafter"/>
</dbReference>
<evidence type="ECO:0000256" key="1">
    <source>
        <dbReference type="ARBA" id="ARBA00008655"/>
    </source>
</evidence>
<feature type="compositionally biased region" description="Basic and acidic residues" evidence="4">
    <location>
        <begin position="12"/>
        <end position="28"/>
    </location>
</feature>
<keyword evidence="3 7" id="KW-0012">Acyltransferase</keyword>
<evidence type="ECO:0000259" key="6">
    <source>
        <dbReference type="SMART" id="SM00563"/>
    </source>
</evidence>
<dbReference type="Pfam" id="PF16076">
    <property type="entry name" value="Acyltransf_C"/>
    <property type="match status" value="1"/>
</dbReference>
<dbReference type="GO" id="GO:0005783">
    <property type="term" value="C:endoplasmic reticulum"/>
    <property type="evidence" value="ECO:0007669"/>
    <property type="project" value="TreeGrafter"/>
</dbReference>
<dbReference type="InterPro" id="IPR032098">
    <property type="entry name" value="Acyltransf_C"/>
</dbReference>
<reference evidence="7" key="1">
    <citation type="journal article" date="2021" name="IMA Fungus">
        <title>Genomic characterization of three marine fungi, including Emericellopsis atlantica sp. nov. with signatures of a generalist lifestyle and marine biomass degradation.</title>
        <authorList>
            <person name="Hagestad O.C."/>
            <person name="Hou L."/>
            <person name="Andersen J.H."/>
            <person name="Hansen E.H."/>
            <person name="Altermark B."/>
            <person name="Li C."/>
            <person name="Kuhnert E."/>
            <person name="Cox R.J."/>
            <person name="Crous P.W."/>
            <person name="Spatafora J.W."/>
            <person name="Lail K."/>
            <person name="Amirebrahimi M."/>
            <person name="Lipzen A."/>
            <person name="Pangilinan J."/>
            <person name="Andreopoulos W."/>
            <person name="Hayes R.D."/>
            <person name="Ng V."/>
            <person name="Grigoriev I.V."/>
            <person name="Jackson S.A."/>
            <person name="Sutton T.D.S."/>
            <person name="Dobson A.D.W."/>
            <person name="Rama T."/>
        </authorList>
    </citation>
    <scope>NUCLEOTIDE SEQUENCE</scope>
    <source>
        <strain evidence="7">TRa018bII</strain>
    </source>
</reference>
<feature type="domain" description="Phospholipid/glycerol acyltransferase" evidence="6">
    <location>
        <begin position="129"/>
        <end position="263"/>
    </location>
</feature>
<evidence type="ECO:0000256" key="5">
    <source>
        <dbReference type="SAM" id="Phobius"/>
    </source>
</evidence>
<dbReference type="Pfam" id="PF01553">
    <property type="entry name" value="Acyltransferase"/>
    <property type="match status" value="1"/>
</dbReference>
<gene>
    <name evidence="7" type="ORF">BJ875DRAFT_466403</name>
</gene>
<keyword evidence="8" id="KW-1185">Reference proteome</keyword>
<dbReference type="AlphaFoldDB" id="A0A9P7YF87"/>
<feature type="region of interest" description="Disordered" evidence="4">
    <location>
        <begin position="1"/>
        <end position="30"/>
    </location>
</feature>
<dbReference type="InterPro" id="IPR002123">
    <property type="entry name" value="Plipid/glycerol_acylTrfase"/>
</dbReference>
<dbReference type="OrthoDB" id="189226at2759"/>
<evidence type="ECO:0000313" key="7">
    <source>
        <dbReference type="EMBL" id="KAG9232551.1"/>
    </source>
</evidence>
<evidence type="ECO:0000256" key="3">
    <source>
        <dbReference type="ARBA" id="ARBA00023315"/>
    </source>
</evidence>
<dbReference type="SUPFAM" id="SSF69593">
    <property type="entry name" value="Glycerol-3-phosphate (1)-acyltransferase"/>
    <property type="match status" value="1"/>
</dbReference>
<evidence type="ECO:0000256" key="4">
    <source>
        <dbReference type="SAM" id="MobiDB-lite"/>
    </source>
</evidence>
<comment type="caution">
    <text evidence="7">The sequence shown here is derived from an EMBL/GenBank/DDBJ whole genome shotgun (WGS) entry which is preliminary data.</text>
</comment>